<comment type="caution">
    <text evidence="4">The sequence shown here is derived from an EMBL/GenBank/DDBJ whole genome shotgun (WGS) entry which is preliminary data.</text>
</comment>
<dbReference type="PANTHER" id="PTHR11787">
    <property type="entry name" value="RAB GDP-DISSOCIATION INHIBITOR"/>
    <property type="match status" value="1"/>
</dbReference>
<dbReference type="GO" id="GO:0005092">
    <property type="term" value="F:GDP-dissociation inhibitor activity"/>
    <property type="evidence" value="ECO:0007669"/>
    <property type="project" value="UniProtKB-UniRule"/>
</dbReference>
<dbReference type="Proteomes" id="UP001187682">
    <property type="component" value="Unassembled WGS sequence"/>
</dbReference>
<comment type="similarity">
    <text evidence="1 2">Belongs to the Rab GDI family.</text>
</comment>
<reference evidence="4" key="1">
    <citation type="submission" date="2018-03" db="EMBL/GenBank/DDBJ databases">
        <authorList>
            <person name="Guldener U."/>
        </authorList>
    </citation>
    <scope>NUCLEOTIDE SEQUENCE</scope>
</reference>
<dbReference type="Gene3D" id="1.10.405.10">
    <property type="entry name" value="Guanine Nucleotide Dissociation Inhibitor, domain 1"/>
    <property type="match status" value="1"/>
</dbReference>
<dbReference type="GO" id="GO:0005829">
    <property type="term" value="C:cytosol"/>
    <property type="evidence" value="ECO:0007669"/>
    <property type="project" value="TreeGrafter"/>
</dbReference>
<sequence length="502" mass="53829">MESLTESTWDVVIHGTGLQQSLLVLALSRSGKKILHVDPNEYYGGPDAALTLQDAESWLEAHSGSSTGPSLFRSAAHSKAGEQKEEGRKGLSSGRAYSLSLSPQIIHARSTLLSHLVSSRAYRQLEFLAVGSFFIYRPGSESESAPRAASLTRIPATREAVFSNTEIAPRSKRSLMKFLKFVLDHDSEANLPLWTPRADDPLDEFLLSDFKLDSDLRAYVVTLTLSQTGDISVRDGLAVLHRHLTSTGFFGPGFAALYPKWGGGSEVAQVACRAGAVGGAVYMLGTDIRSVARDDATGELEIELTTDVTVKSRTLVRGDEAGEKPTEAVARLVAVVDPPLRSLFEVVVEGSPAPAVAVVAFPAGSLEGGKYPVYVVAHSSDTGECPSGQSILYLSTTPSPTSKSHLETALAALLPSISVSGEPEPKPLYTLYYEQAQGAPELRSDGGTLTLPSPRISLSFDDGTLDIVREAWGLLWDKLGGGEERGEFMVFEDREGADDDEM</sequence>
<evidence type="ECO:0000313" key="4">
    <source>
        <dbReference type="EMBL" id="SPN99961.1"/>
    </source>
</evidence>
<evidence type="ECO:0000256" key="1">
    <source>
        <dbReference type="ARBA" id="ARBA00005593"/>
    </source>
</evidence>
<keyword evidence="5" id="KW-1185">Reference proteome</keyword>
<dbReference type="GO" id="GO:0005968">
    <property type="term" value="C:Rab-protein geranylgeranyltransferase complex"/>
    <property type="evidence" value="ECO:0007669"/>
    <property type="project" value="TreeGrafter"/>
</dbReference>
<dbReference type="PIRSF" id="PIRSF037514">
    <property type="entry name" value="Rab_ger_ger_transf_A_fun"/>
    <property type="match status" value="1"/>
</dbReference>
<dbReference type="Gene3D" id="3.30.519.10">
    <property type="entry name" value="Guanine Nucleotide Dissociation Inhibitor, domain 2"/>
    <property type="match status" value="1"/>
</dbReference>
<dbReference type="SUPFAM" id="SSF51905">
    <property type="entry name" value="FAD/NAD(P)-binding domain"/>
    <property type="match status" value="1"/>
</dbReference>
<organism evidence="4 5">
    <name type="scientific">Cephalotrichum gorgonifer</name>
    <dbReference type="NCBI Taxonomy" id="2041049"/>
    <lineage>
        <taxon>Eukaryota</taxon>
        <taxon>Fungi</taxon>
        <taxon>Dikarya</taxon>
        <taxon>Ascomycota</taxon>
        <taxon>Pezizomycotina</taxon>
        <taxon>Sordariomycetes</taxon>
        <taxon>Hypocreomycetidae</taxon>
        <taxon>Microascales</taxon>
        <taxon>Microascaceae</taxon>
        <taxon>Cephalotrichum</taxon>
    </lineage>
</organism>
<dbReference type="GO" id="GO:0007264">
    <property type="term" value="P:small GTPase-mediated signal transduction"/>
    <property type="evidence" value="ECO:0007669"/>
    <property type="project" value="UniProtKB-UniRule"/>
</dbReference>
<dbReference type="InterPro" id="IPR036188">
    <property type="entry name" value="FAD/NAD-bd_sf"/>
</dbReference>
<dbReference type="Gene3D" id="3.50.50.60">
    <property type="entry name" value="FAD/NAD(P)-binding domain"/>
    <property type="match status" value="1"/>
</dbReference>
<dbReference type="GO" id="GO:0005634">
    <property type="term" value="C:nucleus"/>
    <property type="evidence" value="ECO:0007669"/>
    <property type="project" value="TreeGrafter"/>
</dbReference>
<name>A0AAE8MVE0_9PEZI</name>
<dbReference type="EMBL" id="ONZQ02000003">
    <property type="protein sequence ID" value="SPN99961.1"/>
    <property type="molecule type" value="Genomic_DNA"/>
</dbReference>
<accession>A0AAE8MVE0</accession>
<proteinExistence type="inferred from homology"/>
<keyword evidence="4" id="KW-0808">Transferase</keyword>
<dbReference type="InterPro" id="IPR017230">
    <property type="entry name" value="Mrs6"/>
</dbReference>
<feature type="region of interest" description="Disordered" evidence="3">
    <location>
        <begin position="61"/>
        <end position="91"/>
    </location>
</feature>
<dbReference type="InterPro" id="IPR018203">
    <property type="entry name" value="GDP_dissociation_inhibitor"/>
</dbReference>
<dbReference type="PANTHER" id="PTHR11787:SF4">
    <property type="entry name" value="CHM, RAB ESCORT PROTEIN 1"/>
    <property type="match status" value="1"/>
</dbReference>
<gene>
    <name evidence="4" type="ORF">DNG_02813</name>
</gene>
<evidence type="ECO:0000313" key="5">
    <source>
        <dbReference type="Proteomes" id="UP001187682"/>
    </source>
</evidence>
<dbReference type="Pfam" id="PF00996">
    <property type="entry name" value="GDI"/>
    <property type="match status" value="1"/>
</dbReference>
<feature type="compositionally biased region" description="Basic and acidic residues" evidence="3">
    <location>
        <begin position="79"/>
        <end position="89"/>
    </location>
</feature>
<dbReference type="AlphaFoldDB" id="A0AAE8MVE0"/>
<protein>
    <recommendedName>
        <fullName evidence="2">Rab proteins geranylgeranyltransferase</fullName>
    </recommendedName>
</protein>
<dbReference type="GO" id="GO:0016192">
    <property type="term" value="P:vesicle-mediated transport"/>
    <property type="evidence" value="ECO:0007669"/>
    <property type="project" value="TreeGrafter"/>
</dbReference>
<evidence type="ECO:0000256" key="2">
    <source>
        <dbReference type="PIRNR" id="PIRNR037514"/>
    </source>
</evidence>
<evidence type="ECO:0000256" key="3">
    <source>
        <dbReference type="SAM" id="MobiDB-lite"/>
    </source>
</evidence>
<dbReference type="PRINTS" id="PR00891">
    <property type="entry name" value="RABGDIREP"/>
</dbReference>
<dbReference type="GO" id="GO:0016740">
    <property type="term" value="F:transferase activity"/>
    <property type="evidence" value="ECO:0007669"/>
    <property type="project" value="UniProtKB-KW"/>
</dbReference>